<gene>
    <name evidence="13" type="ORF">HX89_05750</name>
</gene>
<dbReference type="EMBL" id="CP008889">
    <property type="protein sequence ID" value="AIF40525.1"/>
    <property type="molecule type" value="Genomic_DNA"/>
</dbReference>
<evidence type="ECO:0000256" key="6">
    <source>
        <dbReference type="ARBA" id="ARBA00038058"/>
    </source>
</evidence>
<dbReference type="InterPro" id="IPR027417">
    <property type="entry name" value="P-loop_NTPase"/>
</dbReference>
<name>A0A075JFF9_9MICO</name>
<dbReference type="InterPro" id="IPR014013">
    <property type="entry name" value="Helic_SF1/SF2_ATP-bd_DinG/Rad3"/>
</dbReference>
<evidence type="ECO:0000259" key="12">
    <source>
        <dbReference type="PROSITE" id="PS51193"/>
    </source>
</evidence>
<keyword evidence="2" id="KW-0547">Nucleotide-binding</keyword>
<dbReference type="eggNOG" id="COG1199">
    <property type="taxonomic scope" value="Bacteria"/>
</dbReference>
<dbReference type="PANTHER" id="PTHR11472:SF34">
    <property type="entry name" value="REGULATOR OF TELOMERE ELONGATION HELICASE 1"/>
    <property type="match status" value="1"/>
</dbReference>
<evidence type="ECO:0000256" key="3">
    <source>
        <dbReference type="ARBA" id="ARBA00022801"/>
    </source>
</evidence>
<evidence type="ECO:0000313" key="14">
    <source>
        <dbReference type="Proteomes" id="UP000027986"/>
    </source>
</evidence>
<dbReference type="SUPFAM" id="SSF52540">
    <property type="entry name" value="P-loop containing nucleoside triphosphate hydrolases"/>
    <property type="match status" value="1"/>
</dbReference>
<evidence type="ECO:0000256" key="4">
    <source>
        <dbReference type="ARBA" id="ARBA00022806"/>
    </source>
</evidence>
<comment type="cofactor">
    <cofactor evidence="1">
        <name>[4Fe-4S] cluster</name>
        <dbReference type="ChEBI" id="CHEBI:49883"/>
    </cofactor>
</comment>
<dbReference type="Pfam" id="PF00270">
    <property type="entry name" value="DEAD"/>
    <property type="match status" value="1"/>
</dbReference>
<dbReference type="Pfam" id="PF13307">
    <property type="entry name" value="Helicase_C_2"/>
    <property type="match status" value="1"/>
</dbReference>
<feature type="compositionally biased region" description="Low complexity" evidence="11">
    <location>
        <begin position="693"/>
        <end position="703"/>
    </location>
</feature>
<dbReference type="HOGENOM" id="CLU_012117_2_0_11"/>
<reference evidence="13 14" key="1">
    <citation type="submission" date="2014-07" db="EMBL/GenBank/DDBJ databases">
        <title>Genome Sequencing of Dermacoccus nishinomiyaensis.</title>
        <authorList>
            <person name="Hong K.W."/>
            <person name="Chan K.G."/>
        </authorList>
    </citation>
    <scope>NUCLEOTIDE SEQUENCE [LARGE SCALE GENOMIC DNA]</scope>
    <source>
        <strain evidence="13 14">M25</strain>
    </source>
</reference>
<evidence type="ECO:0000256" key="11">
    <source>
        <dbReference type="SAM" id="MobiDB-lite"/>
    </source>
</evidence>
<dbReference type="InterPro" id="IPR014001">
    <property type="entry name" value="Helicase_ATP-bd"/>
</dbReference>
<proteinExistence type="inferred from homology"/>
<evidence type="ECO:0000256" key="2">
    <source>
        <dbReference type="ARBA" id="ARBA00022741"/>
    </source>
</evidence>
<protein>
    <recommendedName>
        <fullName evidence="9">ATP-dependent helicase DinG</fullName>
        <ecNumber evidence="7">5.6.2.3</ecNumber>
    </recommendedName>
    <alternativeName>
        <fullName evidence="10">DNA 5'-3' helicase DinG</fullName>
    </alternativeName>
</protein>
<accession>A0A075JFF9</accession>
<evidence type="ECO:0000256" key="9">
    <source>
        <dbReference type="ARBA" id="ARBA00073590"/>
    </source>
</evidence>
<dbReference type="OrthoDB" id="9805194at2"/>
<dbReference type="KEGG" id="dni:HX89_05750"/>
<dbReference type="FunFam" id="3.40.50.300:FF:000437">
    <property type="entry name" value="ATP-dependent DNA helicase DinG"/>
    <property type="match status" value="1"/>
</dbReference>
<evidence type="ECO:0000313" key="13">
    <source>
        <dbReference type="EMBL" id="AIF40525.1"/>
    </source>
</evidence>
<dbReference type="RefSeq" id="WP_038567687.1">
    <property type="nucleotide sequence ID" value="NZ_CP008889.1"/>
</dbReference>
<dbReference type="InterPro" id="IPR045028">
    <property type="entry name" value="DinG/Rad3-like"/>
</dbReference>
<dbReference type="PROSITE" id="PS51193">
    <property type="entry name" value="HELICASE_ATP_BIND_2"/>
    <property type="match status" value="1"/>
</dbReference>
<comment type="catalytic activity">
    <reaction evidence="8">
        <text>ATP + H2O = ADP + phosphate + H(+)</text>
        <dbReference type="Rhea" id="RHEA:13065"/>
        <dbReference type="ChEBI" id="CHEBI:15377"/>
        <dbReference type="ChEBI" id="CHEBI:15378"/>
        <dbReference type="ChEBI" id="CHEBI:30616"/>
        <dbReference type="ChEBI" id="CHEBI:43474"/>
        <dbReference type="ChEBI" id="CHEBI:456216"/>
        <dbReference type="EC" id="5.6.2.3"/>
    </reaction>
</comment>
<organism evidence="13 14">
    <name type="scientific">Dermacoccus nishinomiyaensis</name>
    <dbReference type="NCBI Taxonomy" id="1274"/>
    <lineage>
        <taxon>Bacteria</taxon>
        <taxon>Bacillati</taxon>
        <taxon>Actinomycetota</taxon>
        <taxon>Actinomycetes</taxon>
        <taxon>Micrococcales</taxon>
        <taxon>Dermacoccaceae</taxon>
        <taxon>Dermacoccus</taxon>
    </lineage>
</organism>
<comment type="similarity">
    <text evidence="6">Belongs to the helicase family. DinG subfamily.</text>
</comment>
<dbReference type="InterPro" id="IPR006555">
    <property type="entry name" value="ATP-dep_Helicase_C"/>
</dbReference>
<dbReference type="SMART" id="SM00491">
    <property type="entry name" value="HELICc2"/>
    <property type="match status" value="1"/>
</dbReference>
<dbReference type="GeneID" id="41840683"/>
<keyword evidence="4 13" id="KW-0347">Helicase</keyword>
<dbReference type="PANTHER" id="PTHR11472">
    <property type="entry name" value="DNA REPAIR DEAD HELICASE RAD3/XP-D SUBFAMILY MEMBER"/>
    <property type="match status" value="1"/>
</dbReference>
<dbReference type="GO" id="GO:0016818">
    <property type="term" value="F:hydrolase activity, acting on acid anhydrides, in phosphorus-containing anhydrides"/>
    <property type="evidence" value="ECO:0007669"/>
    <property type="project" value="InterPro"/>
</dbReference>
<keyword evidence="5" id="KW-0067">ATP-binding</keyword>
<dbReference type="GO" id="GO:0006139">
    <property type="term" value="P:nucleobase-containing compound metabolic process"/>
    <property type="evidence" value="ECO:0007669"/>
    <property type="project" value="InterPro"/>
</dbReference>
<dbReference type="SMART" id="SM00487">
    <property type="entry name" value="DEXDc"/>
    <property type="match status" value="1"/>
</dbReference>
<dbReference type="GO" id="GO:0043139">
    <property type="term" value="F:5'-3' DNA helicase activity"/>
    <property type="evidence" value="ECO:0007669"/>
    <property type="project" value="UniProtKB-EC"/>
</dbReference>
<dbReference type="GO" id="GO:0005524">
    <property type="term" value="F:ATP binding"/>
    <property type="evidence" value="ECO:0007669"/>
    <property type="project" value="UniProtKB-KW"/>
</dbReference>
<feature type="domain" description="Helicase ATP-binding" evidence="12">
    <location>
        <begin position="12"/>
        <end position="296"/>
    </location>
</feature>
<keyword evidence="14" id="KW-1185">Reference proteome</keyword>
<evidence type="ECO:0000256" key="1">
    <source>
        <dbReference type="ARBA" id="ARBA00001966"/>
    </source>
</evidence>
<dbReference type="Gene3D" id="3.40.50.300">
    <property type="entry name" value="P-loop containing nucleotide triphosphate hydrolases"/>
    <property type="match status" value="2"/>
</dbReference>
<evidence type="ECO:0000256" key="8">
    <source>
        <dbReference type="ARBA" id="ARBA00048954"/>
    </source>
</evidence>
<feature type="compositionally biased region" description="Basic and acidic residues" evidence="11">
    <location>
        <begin position="683"/>
        <end position="692"/>
    </location>
</feature>
<dbReference type="AlphaFoldDB" id="A0A075JFF9"/>
<dbReference type="GO" id="GO:0003676">
    <property type="term" value="F:nucleic acid binding"/>
    <property type="evidence" value="ECO:0007669"/>
    <property type="project" value="InterPro"/>
</dbReference>
<keyword evidence="3" id="KW-0378">Hydrolase</keyword>
<evidence type="ECO:0000256" key="10">
    <source>
        <dbReference type="ARBA" id="ARBA00079061"/>
    </source>
</evidence>
<evidence type="ECO:0000256" key="7">
    <source>
        <dbReference type="ARBA" id="ARBA00044969"/>
    </source>
</evidence>
<dbReference type="EC" id="5.6.2.3" evidence="7"/>
<evidence type="ECO:0000256" key="5">
    <source>
        <dbReference type="ARBA" id="ARBA00022840"/>
    </source>
</evidence>
<sequence length="782" mass="83448">MPELPSLDELMSAAVSGVGGVPRPGQAKMAQAVEHAIETGEHLLVQAGTGTGKSLAYLVPAIRHAFDVNKPAVVATATLALQAQIVDRDMPRLADALEPLLGRRPTYALVKGRRNYLCQHKLTGGYPDDDADTLLGVGQVDADAGRTGREVVRLREWANETDSGDRDELVPGVSEKAWRQVSVSSHECLGSKCPVVEECFVELARADAKEVDVVVTNHSFMAIDAFEGRQMLPEHDVVVVDEAHELVDRVTATITDELTTGTISAAAKRCGRLADTDDLKRSADLLEDALEQHQEGRLLGLSDPLEMAIRAILDAARSIASELKPKNPQDNDGVRQMARAAIDDIFSTCERILEERELDVLWISHNARANTTALRVAPMSVAMLMRDKIFGERTVVMTSATLELGGSFDAVAGTLGLRGAGGPAWNGLDVGSPFDYPKQGIAYVAQHLPAPGRDGMSEQAFDEIETLIRAAGGRTLGLFSSMRAAQSAAEAMRERLGDDFPVLCQGEDQMGTLVRRFASDAKTCLFGTMTLWQGVDVPGSSLQLVVIDRIPFPRPDDPLASARSQAIAKMGGNGFMAVSGTHAALRLAQGAGRLIRHADDRGVVAFLDSRMMTARYAGFLQRSLPPFWPTTDRALILKALARLDENAPPIRAVAEAGTRSTKAPTKKPATSQQAGQAGADAASEARREEARSRALAAAQAAGVSGMGTASALQAPPPKPAPVEESARTAVTDGHAWTAEADEELREGIGMGLTLDELADHLEMSEDAVVARCEQLGLRPQGS</sequence>
<dbReference type="InterPro" id="IPR011545">
    <property type="entry name" value="DEAD/DEAH_box_helicase_dom"/>
</dbReference>
<dbReference type="Proteomes" id="UP000027986">
    <property type="component" value="Chromosome"/>
</dbReference>
<feature type="compositionally biased region" description="Low complexity" evidence="11">
    <location>
        <begin position="669"/>
        <end position="682"/>
    </location>
</feature>
<feature type="region of interest" description="Disordered" evidence="11">
    <location>
        <begin position="654"/>
        <end position="730"/>
    </location>
</feature>